<sequence>MENGRANAIIGVVSFFHIVCTGHLNFRWNLVARYFTAEKQHFGLAKGSGFGWKKTACPAGHNLRYPEGRHLNASRLTGSGRLLPSHIAGYLQHFQSANTAEFTGTTPPATSDEPIRFIG</sequence>
<gene>
    <name evidence="2" type="ORF">SIAM614_30961</name>
</gene>
<evidence type="ECO:0000313" key="2">
    <source>
        <dbReference type="EMBL" id="EAV41783.1"/>
    </source>
</evidence>
<keyword evidence="1" id="KW-1133">Transmembrane helix</keyword>
<evidence type="ECO:0000313" key="3">
    <source>
        <dbReference type="Proteomes" id="UP000004848"/>
    </source>
</evidence>
<keyword evidence="1" id="KW-0472">Membrane</keyword>
<dbReference type="Proteomes" id="UP000004848">
    <property type="component" value="Unassembled WGS sequence"/>
</dbReference>
<accession>A0NZA4</accession>
<dbReference type="AlphaFoldDB" id="A0NZA4"/>
<keyword evidence="1" id="KW-0812">Transmembrane</keyword>
<name>A0NZA4_ROSAI</name>
<proteinExistence type="predicted"/>
<comment type="caution">
    <text evidence="2">The sequence shown here is derived from an EMBL/GenBank/DDBJ whole genome shotgun (WGS) entry which is preliminary data.</text>
</comment>
<dbReference type="EMBL" id="AAUW01000018">
    <property type="protein sequence ID" value="EAV41783.1"/>
    <property type="molecule type" value="Genomic_DNA"/>
</dbReference>
<feature type="transmembrane region" description="Helical" evidence="1">
    <location>
        <begin position="6"/>
        <end position="26"/>
    </location>
</feature>
<reference evidence="2 3" key="1">
    <citation type="submission" date="2006-05" db="EMBL/GenBank/DDBJ databases">
        <authorList>
            <person name="King G."/>
            <person name="Ferriera S."/>
            <person name="Johnson J."/>
            <person name="Kravitz S."/>
            <person name="Beeson K."/>
            <person name="Sutton G."/>
            <person name="Rogers Y.-H."/>
            <person name="Friedman R."/>
            <person name="Frazier M."/>
            <person name="Venter J.C."/>
        </authorList>
    </citation>
    <scope>NUCLEOTIDE SEQUENCE [LARGE SCALE GENOMIC DNA]</scope>
    <source>
        <strain evidence="3">ATCC 25650 / DSM 13394 / JCM 20685 / NBRC 16684 / NCIMB 2208 / IAM 12614 / B1</strain>
    </source>
</reference>
<organism evidence="2 3">
    <name type="scientific">Roseibium aggregatum (strain ATCC 25650 / DSM 13394 / JCM 20685 / NBRC 16684 / NCIMB 2208 / IAM 12614 / B1)</name>
    <name type="common">Stappia aggregata</name>
    <dbReference type="NCBI Taxonomy" id="384765"/>
    <lineage>
        <taxon>Bacteria</taxon>
        <taxon>Pseudomonadati</taxon>
        <taxon>Pseudomonadota</taxon>
        <taxon>Alphaproteobacteria</taxon>
        <taxon>Hyphomicrobiales</taxon>
        <taxon>Stappiaceae</taxon>
        <taxon>Roseibium</taxon>
    </lineage>
</organism>
<protein>
    <submittedName>
        <fullName evidence="2">Uncharacterized protein</fullName>
    </submittedName>
</protein>
<evidence type="ECO:0000256" key="1">
    <source>
        <dbReference type="SAM" id="Phobius"/>
    </source>
</evidence>